<keyword evidence="1" id="KW-0285">Flavoprotein</keyword>
<dbReference type="GO" id="GO:0015078">
    <property type="term" value="F:proton transmembrane transporter activity"/>
    <property type="evidence" value="ECO:0007669"/>
    <property type="project" value="InterPro"/>
</dbReference>
<accession>A0A9N9BYL8</accession>
<keyword evidence="5" id="KW-0732">Signal</keyword>
<feature type="chain" id="PRO_5040432696" evidence="5">
    <location>
        <begin position="19"/>
        <end position="477"/>
    </location>
</feature>
<evidence type="ECO:0000313" key="6">
    <source>
        <dbReference type="EMBL" id="CAG8584420.1"/>
    </source>
</evidence>
<dbReference type="Pfam" id="PF13450">
    <property type="entry name" value="NAD_binding_8"/>
    <property type="match status" value="1"/>
</dbReference>
<dbReference type="SUPFAM" id="SSF51905">
    <property type="entry name" value="FAD/NAD(P)-binding domain"/>
    <property type="match status" value="1"/>
</dbReference>
<protein>
    <submittedName>
        <fullName evidence="6">6142_t:CDS:1</fullName>
    </submittedName>
</protein>
<keyword evidence="2" id="KW-0274">FAD</keyword>
<dbReference type="GO" id="GO:0004497">
    <property type="term" value="F:monooxygenase activity"/>
    <property type="evidence" value="ECO:0007669"/>
    <property type="project" value="UniProtKB-KW"/>
</dbReference>
<keyword evidence="7" id="KW-1185">Reference proteome</keyword>
<name>A0A9N9BYL8_9GLOM</name>
<dbReference type="Pfam" id="PF04911">
    <property type="entry name" value="ATP-synt_J"/>
    <property type="match status" value="1"/>
</dbReference>
<dbReference type="PANTHER" id="PTHR47178">
    <property type="entry name" value="MONOOXYGENASE, FAD-BINDING"/>
    <property type="match status" value="1"/>
</dbReference>
<sequence>MPPRILIAGAGIAGLALAQGLLNHPTKKFKVIVFEKDAGPQGKSDLFLTINARWQGHHIQVYNYGAQALLRLLPPHLIARLSEVFPPHIENECPSALVIDESGKQVVVFGGKQAKDVHELAQIDEKKTAWIMGYRPDLRNLLLDGVDVRWSKQIIGYEESENGVRVCFADGTEEVGDVLIGADGVNSIVRSQKFPNSYKQHLGVTVIPTDVLVSASLAKRYHAFAKHAEAAVFLGPDGHTLLVTTRLHSITQDSATFYRMTLQYGFPSAETNYTVDSPADVVRDITNFLMKRKRGELTDVLLELWKLARTKDVKVGGMAYVPPVRRALYEVAGIPEESKPSRVTLLGDSICGMSPFRGQAANIAFQDAVSLCRALDNYEIEGFIRCIGNYETEIRPHDLKAQIASRYRALEMTLFGLRKWPVPILKPLSPFIIAATVIYVGVWKLETAAQSHPPYDTDPRNPKAYFNSKLKKHHGEH</sequence>
<dbReference type="OrthoDB" id="655030at2759"/>
<evidence type="ECO:0000256" key="1">
    <source>
        <dbReference type="ARBA" id="ARBA00022630"/>
    </source>
</evidence>
<dbReference type="GO" id="GO:0045259">
    <property type="term" value="C:proton-transporting ATP synthase complex"/>
    <property type="evidence" value="ECO:0007669"/>
    <property type="project" value="InterPro"/>
</dbReference>
<gene>
    <name evidence="6" type="ORF">POCULU_LOCUS6654</name>
</gene>
<evidence type="ECO:0000256" key="5">
    <source>
        <dbReference type="SAM" id="SignalP"/>
    </source>
</evidence>
<reference evidence="6" key="1">
    <citation type="submission" date="2021-06" db="EMBL/GenBank/DDBJ databases">
        <authorList>
            <person name="Kallberg Y."/>
            <person name="Tangrot J."/>
            <person name="Rosling A."/>
        </authorList>
    </citation>
    <scope>NUCLEOTIDE SEQUENCE</scope>
    <source>
        <strain evidence="6">IA702</strain>
    </source>
</reference>
<dbReference type="Proteomes" id="UP000789572">
    <property type="component" value="Unassembled WGS sequence"/>
</dbReference>
<evidence type="ECO:0000256" key="3">
    <source>
        <dbReference type="ARBA" id="ARBA00023002"/>
    </source>
</evidence>
<comment type="caution">
    <text evidence="6">The sequence shown here is derived from an EMBL/GenBank/DDBJ whole genome shotgun (WGS) entry which is preliminary data.</text>
</comment>
<proteinExistence type="predicted"/>
<dbReference type="EMBL" id="CAJVPJ010001278">
    <property type="protein sequence ID" value="CAG8584420.1"/>
    <property type="molecule type" value="Genomic_DNA"/>
</dbReference>
<evidence type="ECO:0000313" key="7">
    <source>
        <dbReference type="Proteomes" id="UP000789572"/>
    </source>
</evidence>
<keyword evidence="3" id="KW-0560">Oxidoreductase</keyword>
<organism evidence="6 7">
    <name type="scientific">Paraglomus occultum</name>
    <dbReference type="NCBI Taxonomy" id="144539"/>
    <lineage>
        <taxon>Eukaryota</taxon>
        <taxon>Fungi</taxon>
        <taxon>Fungi incertae sedis</taxon>
        <taxon>Mucoromycota</taxon>
        <taxon>Glomeromycotina</taxon>
        <taxon>Glomeromycetes</taxon>
        <taxon>Paraglomerales</taxon>
        <taxon>Paraglomeraceae</taxon>
        <taxon>Paraglomus</taxon>
    </lineage>
</organism>
<feature type="signal peptide" evidence="5">
    <location>
        <begin position="1"/>
        <end position="18"/>
    </location>
</feature>
<dbReference type="InterPro" id="IPR036188">
    <property type="entry name" value="FAD/NAD-bd_sf"/>
</dbReference>
<dbReference type="PRINTS" id="PR00420">
    <property type="entry name" value="RNGMNOXGNASE"/>
</dbReference>
<dbReference type="GO" id="GO:0015986">
    <property type="term" value="P:proton motive force-driven ATP synthesis"/>
    <property type="evidence" value="ECO:0007669"/>
    <property type="project" value="InterPro"/>
</dbReference>
<dbReference type="InterPro" id="IPR006995">
    <property type="entry name" value="ATP_synth_F0_jsu"/>
</dbReference>
<dbReference type="PANTHER" id="PTHR47178:SF6">
    <property type="entry name" value="FAD-BINDING DOMAIN-CONTAINING PROTEIN"/>
    <property type="match status" value="1"/>
</dbReference>
<keyword evidence="4" id="KW-0503">Monooxygenase</keyword>
<evidence type="ECO:0000256" key="4">
    <source>
        <dbReference type="ARBA" id="ARBA00023033"/>
    </source>
</evidence>
<evidence type="ECO:0000256" key="2">
    <source>
        <dbReference type="ARBA" id="ARBA00022827"/>
    </source>
</evidence>
<dbReference type="AlphaFoldDB" id="A0A9N9BYL8"/>
<dbReference type="Gene3D" id="3.50.50.60">
    <property type="entry name" value="FAD/NAD(P)-binding domain"/>
    <property type="match status" value="1"/>
</dbReference>